<name>A0A0M0JCG7_9EUKA</name>
<dbReference type="Pfam" id="PF14538">
    <property type="entry name" value="Raptor_N"/>
    <property type="match status" value="1"/>
</dbReference>
<dbReference type="InterPro" id="IPR004083">
    <property type="entry name" value="Raptor"/>
</dbReference>
<keyword evidence="2" id="KW-0677">Repeat</keyword>
<dbReference type="GO" id="GO:0010506">
    <property type="term" value="P:regulation of autophagy"/>
    <property type="evidence" value="ECO:0007669"/>
    <property type="project" value="TreeGrafter"/>
</dbReference>
<dbReference type="GO" id="GO:0009267">
    <property type="term" value="P:cellular response to starvation"/>
    <property type="evidence" value="ECO:0007669"/>
    <property type="project" value="TreeGrafter"/>
</dbReference>
<gene>
    <name evidence="4" type="ORF">Ctob_002120</name>
</gene>
<feature type="domain" description="Raptor N-terminal CASPase-like" evidence="3">
    <location>
        <begin position="49"/>
        <end position="203"/>
    </location>
</feature>
<proteinExistence type="predicted"/>
<dbReference type="GO" id="GO:0030307">
    <property type="term" value="P:positive regulation of cell growth"/>
    <property type="evidence" value="ECO:0007669"/>
    <property type="project" value="TreeGrafter"/>
</dbReference>
<dbReference type="PRINTS" id="PR01547">
    <property type="entry name" value="YEAST176DUF"/>
</dbReference>
<evidence type="ECO:0000256" key="1">
    <source>
        <dbReference type="ARBA" id="ARBA00022574"/>
    </source>
</evidence>
<dbReference type="OrthoDB" id="10262360at2759"/>
<evidence type="ECO:0000259" key="3">
    <source>
        <dbReference type="SMART" id="SM01302"/>
    </source>
</evidence>
<dbReference type="InterPro" id="IPR029347">
    <property type="entry name" value="Raptor_N"/>
</dbReference>
<sequence>MATSSSRGIQRAGAERLFSRALHDLLLLPDGVGGWHELTPVQAWRLRDRLKTVAAALVLCLNVGVDPPDVIKPDPCARLECWLDPASMPAQKALEAIGKALQAQYECWQPRASYRLCADPTLEELRKVCVGLRRNHGGREERLLLHFNGHGVPRPSVNGELWVFNRSFTQYIPVSAYDLQLWLGSPCILVLDCSNAARGPAVGSPGEGGAVLGKDVIVLGACDSTAQLPTNPEFPADVFTCCLTTPLRMALRFACRNTLLYLPSGPIDTLPGALGDRRSPLGELNWIFTAITDSIAWDVLPRELFRRLFRQDLLLASLLRNFLLAQRILSRAGLYPVSAPALPPMHHHPLWESFDLVLLSPTDGR</sequence>
<protein>
    <recommendedName>
        <fullName evidence="3">Raptor N-terminal CASPase-like domain-containing protein</fullName>
    </recommendedName>
</protein>
<dbReference type="GO" id="GO:0005737">
    <property type="term" value="C:cytoplasm"/>
    <property type="evidence" value="ECO:0007669"/>
    <property type="project" value="TreeGrafter"/>
</dbReference>
<dbReference type="GO" id="GO:0030674">
    <property type="term" value="F:protein-macromolecule adaptor activity"/>
    <property type="evidence" value="ECO:0007669"/>
    <property type="project" value="TreeGrafter"/>
</dbReference>
<dbReference type="GO" id="GO:0071230">
    <property type="term" value="P:cellular response to amino acid stimulus"/>
    <property type="evidence" value="ECO:0007669"/>
    <property type="project" value="TreeGrafter"/>
</dbReference>
<dbReference type="GO" id="GO:0031931">
    <property type="term" value="C:TORC1 complex"/>
    <property type="evidence" value="ECO:0007669"/>
    <property type="project" value="InterPro"/>
</dbReference>
<dbReference type="GO" id="GO:0031929">
    <property type="term" value="P:TOR signaling"/>
    <property type="evidence" value="ECO:0007669"/>
    <property type="project" value="InterPro"/>
</dbReference>
<dbReference type="AlphaFoldDB" id="A0A0M0JCG7"/>
<dbReference type="SMART" id="SM01302">
    <property type="entry name" value="Raptor_N"/>
    <property type="match status" value="1"/>
</dbReference>
<organism evidence="4 5">
    <name type="scientific">Chrysochromulina tobinii</name>
    <dbReference type="NCBI Taxonomy" id="1460289"/>
    <lineage>
        <taxon>Eukaryota</taxon>
        <taxon>Haptista</taxon>
        <taxon>Haptophyta</taxon>
        <taxon>Prymnesiophyceae</taxon>
        <taxon>Prymnesiales</taxon>
        <taxon>Chrysochromulinaceae</taxon>
        <taxon>Chrysochromulina</taxon>
    </lineage>
</organism>
<keyword evidence="1" id="KW-0853">WD repeat</keyword>
<keyword evidence="5" id="KW-1185">Reference proteome</keyword>
<dbReference type="EMBL" id="JWZX01003119">
    <property type="protein sequence ID" value="KOO24165.1"/>
    <property type="molecule type" value="Genomic_DNA"/>
</dbReference>
<evidence type="ECO:0000313" key="5">
    <source>
        <dbReference type="Proteomes" id="UP000037460"/>
    </source>
</evidence>
<reference evidence="5" key="1">
    <citation type="journal article" date="2015" name="PLoS Genet.">
        <title>Genome Sequence and Transcriptome Analyses of Chrysochromulina tobin: Metabolic Tools for Enhanced Algal Fitness in the Prominent Order Prymnesiales (Haptophyceae).</title>
        <authorList>
            <person name="Hovde B.T."/>
            <person name="Deodato C.R."/>
            <person name="Hunsperger H.M."/>
            <person name="Ryken S.A."/>
            <person name="Yost W."/>
            <person name="Jha R.K."/>
            <person name="Patterson J."/>
            <person name="Monnat R.J. Jr."/>
            <person name="Barlow S.B."/>
            <person name="Starkenburg S.R."/>
            <person name="Cattolico R.A."/>
        </authorList>
    </citation>
    <scope>NUCLEOTIDE SEQUENCE</scope>
    <source>
        <strain evidence="5">CCMP291</strain>
    </source>
</reference>
<evidence type="ECO:0000256" key="2">
    <source>
        <dbReference type="ARBA" id="ARBA00022737"/>
    </source>
</evidence>
<evidence type="ECO:0000313" key="4">
    <source>
        <dbReference type="EMBL" id="KOO24165.1"/>
    </source>
</evidence>
<accession>A0A0M0JCG7</accession>
<dbReference type="PANTHER" id="PTHR12848">
    <property type="entry name" value="REGULATORY-ASSOCIATED PROTEIN OF MTOR"/>
    <property type="match status" value="1"/>
</dbReference>
<dbReference type="PANTHER" id="PTHR12848:SF16">
    <property type="entry name" value="REGULATORY-ASSOCIATED PROTEIN OF MTOR"/>
    <property type="match status" value="1"/>
</dbReference>
<comment type="caution">
    <text evidence="4">The sequence shown here is derived from an EMBL/GenBank/DDBJ whole genome shotgun (WGS) entry which is preliminary data.</text>
</comment>
<dbReference type="Proteomes" id="UP000037460">
    <property type="component" value="Unassembled WGS sequence"/>
</dbReference>